<keyword evidence="1 6" id="KW-0409">Iron storage</keyword>
<dbReference type="STRING" id="556325.BHE16_10015"/>
<dbReference type="PANTHER" id="PTHR11431:SF127">
    <property type="entry name" value="BACTERIAL NON-HEME FERRITIN"/>
    <property type="match status" value="1"/>
</dbReference>
<dbReference type="GO" id="GO:0006826">
    <property type="term" value="P:iron ion transport"/>
    <property type="evidence" value="ECO:0007669"/>
    <property type="project" value="InterPro"/>
</dbReference>
<dbReference type="AlphaFoldDB" id="A0A1L2ZQ08"/>
<dbReference type="RefSeq" id="WP_071894738.1">
    <property type="nucleotide sequence ID" value="NZ_BAAARH010000002.1"/>
</dbReference>
<evidence type="ECO:0000313" key="8">
    <source>
        <dbReference type="EMBL" id="APF41270.1"/>
    </source>
</evidence>
<evidence type="ECO:0000256" key="1">
    <source>
        <dbReference type="ARBA" id="ARBA00022434"/>
    </source>
</evidence>
<feature type="binding site" evidence="5">
    <location>
        <position position="18"/>
    </location>
    <ligand>
        <name>Fe cation</name>
        <dbReference type="ChEBI" id="CHEBI:24875"/>
        <label>1</label>
    </ligand>
</feature>
<feature type="binding site" evidence="5">
    <location>
        <position position="95"/>
    </location>
    <ligand>
        <name>Fe cation</name>
        <dbReference type="ChEBI" id="CHEBI:24875"/>
        <label>1</label>
    </ligand>
</feature>
<reference evidence="8 10" key="1">
    <citation type="submission" date="2016-11" db="EMBL/GenBank/DDBJ databases">
        <title>Genome sequencing of Zhihengliuella aestuarii B18 antagonistic to Plasmodiophora brassicae.</title>
        <authorList>
            <person name="Luo Y."/>
        </authorList>
    </citation>
    <scope>NUCLEOTIDE SEQUENCE [LARGE SCALE GENOMIC DNA]</scope>
    <source>
        <strain evidence="8 10">B18</strain>
    </source>
</reference>
<name>A0A1L2ZQ08_9MICC</name>
<dbReference type="KEGG" id="nae:BHE16_10015"/>
<feature type="binding site" evidence="5">
    <location>
        <position position="54"/>
    </location>
    <ligand>
        <name>Fe cation</name>
        <dbReference type="ChEBI" id="CHEBI:24875"/>
        <label>1</label>
    </ligand>
</feature>
<feature type="binding site" evidence="5">
    <location>
        <position position="51"/>
    </location>
    <ligand>
        <name>Fe cation</name>
        <dbReference type="ChEBI" id="CHEBI:24875"/>
        <label>1</label>
    </ligand>
</feature>
<evidence type="ECO:0000256" key="6">
    <source>
        <dbReference type="RuleBase" id="RU361145"/>
    </source>
</evidence>
<dbReference type="InterPro" id="IPR009040">
    <property type="entry name" value="Ferritin-like_diiron"/>
</dbReference>
<dbReference type="Proteomes" id="UP000580797">
    <property type="component" value="Unassembled WGS sequence"/>
</dbReference>
<keyword evidence="3 9" id="KW-0560">Oxidoreductase</keyword>
<dbReference type="Pfam" id="PF00210">
    <property type="entry name" value="Ferritin"/>
    <property type="match status" value="1"/>
</dbReference>
<dbReference type="PROSITE" id="PS50905">
    <property type="entry name" value="FERRITIN_LIKE"/>
    <property type="match status" value="1"/>
</dbReference>
<evidence type="ECO:0000259" key="7">
    <source>
        <dbReference type="PROSITE" id="PS50905"/>
    </source>
</evidence>
<keyword evidence="2 5" id="KW-0479">Metal-binding</keyword>
<gene>
    <name evidence="8" type="ORF">BHE16_10015</name>
    <name evidence="9" type="ORF">HD598_001866</name>
</gene>
<dbReference type="GO" id="GO:0006879">
    <property type="term" value="P:intracellular iron ion homeostasis"/>
    <property type="evidence" value="ECO:0007669"/>
    <property type="project" value="UniProtKB-KW"/>
</dbReference>
<dbReference type="GO" id="GO:0016491">
    <property type="term" value="F:oxidoreductase activity"/>
    <property type="evidence" value="ECO:0007669"/>
    <property type="project" value="UniProtKB-KW"/>
</dbReference>
<sequence>MELTGELETAFNKQVTLEMQASIVYRQLAIDMDVIDLPGIAQWLRAQSEEEIIHCEKFVKHMTDRDAHPTFEAIPAVSSRANTVLEAFEAALAHEKKVSEAIRELYRTAQSAADVDSLPMLYWFISEQVEEESTISEIVGRVKLISDDGPGLLRLDAELGQRVAQVQPAEA</sequence>
<proteinExistence type="predicted"/>
<dbReference type="EMBL" id="CP018135">
    <property type="protein sequence ID" value="APF41270.1"/>
    <property type="molecule type" value="Genomic_DNA"/>
</dbReference>
<feature type="binding site" evidence="5">
    <location>
        <position position="128"/>
    </location>
    <ligand>
        <name>Fe cation</name>
        <dbReference type="ChEBI" id="CHEBI:24875"/>
        <label>1</label>
    </ligand>
</feature>
<dbReference type="Proteomes" id="UP000183530">
    <property type="component" value="Chromosome"/>
</dbReference>
<dbReference type="InterPro" id="IPR009078">
    <property type="entry name" value="Ferritin-like_SF"/>
</dbReference>
<dbReference type="InterPro" id="IPR041719">
    <property type="entry name" value="Ferritin_prok"/>
</dbReference>
<feature type="domain" description="Ferritin-like diiron" evidence="7">
    <location>
        <begin position="1"/>
        <end position="146"/>
    </location>
</feature>
<dbReference type="EMBL" id="JACHDR010000001">
    <property type="protein sequence ID" value="MBB5513179.1"/>
    <property type="molecule type" value="Genomic_DNA"/>
</dbReference>
<evidence type="ECO:0000256" key="4">
    <source>
        <dbReference type="ARBA" id="ARBA00023004"/>
    </source>
</evidence>
<evidence type="ECO:0000256" key="5">
    <source>
        <dbReference type="PIRSR" id="PIRSR601519-1"/>
    </source>
</evidence>
<organism evidence="8 10">
    <name type="scientific">Neomicrococcus aestuarii</name>
    <dbReference type="NCBI Taxonomy" id="556325"/>
    <lineage>
        <taxon>Bacteria</taxon>
        <taxon>Bacillati</taxon>
        <taxon>Actinomycetota</taxon>
        <taxon>Actinomycetes</taxon>
        <taxon>Micrococcales</taxon>
        <taxon>Micrococcaceae</taxon>
        <taxon>Neomicrococcus</taxon>
    </lineage>
</organism>
<evidence type="ECO:0000313" key="11">
    <source>
        <dbReference type="Proteomes" id="UP000580797"/>
    </source>
</evidence>
<dbReference type="GO" id="GO:0008199">
    <property type="term" value="F:ferric iron binding"/>
    <property type="evidence" value="ECO:0007669"/>
    <property type="project" value="InterPro"/>
</dbReference>
<accession>A0A1L2ZQ08</accession>
<protein>
    <recommendedName>
        <fullName evidence="6">Ferritin</fullName>
    </recommendedName>
</protein>
<evidence type="ECO:0000256" key="2">
    <source>
        <dbReference type="ARBA" id="ARBA00022723"/>
    </source>
</evidence>
<keyword evidence="10" id="KW-1185">Reference proteome</keyword>
<evidence type="ECO:0000256" key="3">
    <source>
        <dbReference type="ARBA" id="ARBA00023002"/>
    </source>
</evidence>
<keyword evidence="4 5" id="KW-0408">Iron</keyword>
<reference evidence="9 11" key="2">
    <citation type="submission" date="2020-08" db="EMBL/GenBank/DDBJ databases">
        <title>Sequencing the genomes of 1000 actinobacteria strains.</title>
        <authorList>
            <person name="Klenk H.-P."/>
        </authorList>
    </citation>
    <scope>NUCLEOTIDE SEQUENCE [LARGE SCALE GENOMIC DNA]</scope>
    <source>
        <strain evidence="9 11">DSM 105783</strain>
    </source>
</reference>
<dbReference type="GO" id="GO:0008198">
    <property type="term" value="F:ferrous iron binding"/>
    <property type="evidence" value="ECO:0007669"/>
    <property type="project" value="TreeGrafter"/>
</dbReference>
<dbReference type="OrthoDB" id="9801481at2"/>
<dbReference type="PANTHER" id="PTHR11431">
    <property type="entry name" value="FERRITIN"/>
    <property type="match status" value="1"/>
</dbReference>
<dbReference type="CDD" id="cd01055">
    <property type="entry name" value="Nonheme_Ferritin"/>
    <property type="match status" value="1"/>
</dbReference>
<dbReference type="InterPro" id="IPR001519">
    <property type="entry name" value="Ferritin"/>
</dbReference>
<evidence type="ECO:0000313" key="9">
    <source>
        <dbReference type="EMBL" id="MBB5513179.1"/>
    </source>
</evidence>
<evidence type="ECO:0000313" key="10">
    <source>
        <dbReference type="Proteomes" id="UP000183530"/>
    </source>
</evidence>
<dbReference type="GO" id="GO:0005737">
    <property type="term" value="C:cytoplasm"/>
    <property type="evidence" value="ECO:0007669"/>
    <property type="project" value="TreeGrafter"/>
</dbReference>
<dbReference type="SUPFAM" id="SSF47240">
    <property type="entry name" value="Ferritin-like"/>
    <property type="match status" value="1"/>
</dbReference>
<dbReference type="InterPro" id="IPR012347">
    <property type="entry name" value="Ferritin-like"/>
</dbReference>
<dbReference type="InterPro" id="IPR008331">
    <property type="entry name" value="Ferritin_DPS_dom"/>
</dbReference>
<dbReference type="Gene3D" id="1.20.1260.10">
    <property type="match status" value="1"/>
</dbReference>